<dbReference type="GO" id="GO:0005524">
    <property type="term" value="F:ATP binding"/>
    <property type="evidence" value="ECO:0007669"/>
    <property type="project" value="UniProtKB-KW"/>
</dbReference>
<comment type="catalytic activity">
    <reaction evidence="6">
        <text>acetate + ATP = acetyl phosphate + ADP</text>
        <dbReference type="Rhea" id="RHEA:11352"/>
        <dbReference type="ChEBI" id="CHEBI:22191"/>
        <dbReference type="ChEBI" id="CHEBI:30089"/>
        <dbReference type="ChEBI" id="CHEBI:30616"/>
        <dbReference type="ChEBI" id="CHEBI:456216"/>
        <dbReference type="EC" id="2.7.2.1"/>
    </reaction>
</comment>
<comment type="similarity">
    <text evidence="1 6 7">Belongs to the acetokinase family.</text>
</comment>
<dbReference type="PANTHER" id="PTHR21060:SF15">
    <property type="entry name" value="ACETATE KINASE-RELATED"/>
    <property type="match status" value="1"/>
</dbReference>
<reference evidence="9" key="1">
    <citation type="submission" date="2017-11" db="EMBL/GenBank/DDBJ databases">
        <authorList>
            <person name="Chan K.G."/>
            <person name="Lee L.S."/>
        </authorList>
    </citation>
    <scope>NUCLEOTIDE SEQUENCE [LARGE SCALE GENOMIC DNA]</scope>
    <source>
        <strain evidence="9">DSM 100970</strain>
    </source>
</reference>
<feature type="binding site" evidence="6">
    <location>
        <position position="9"/>
    </location>
    <ligand>
        <name>Mg(2+)</name>
        <dbReference type="ChEBI" id="CHEBI:18420"/>
    </ligand>
</feature>
<evidence type="ECO:0000256" key="3">
    <source>
        <dbReference type="ARBA" id="ARBA00022741"/>
    </source>
</evidence>
<feature type="binding site" evidence="6">
    <location>
        <position position="381"/>
    </location>
    <ligand>
        <name>Mg(2+)</name>
        <dbReference type="ChEBI" id="CHEBI:18420"/>
    </ligand>
</feature>
<comment type="function">
    <text evidence="6">Catalyzes the formation of acetyl phosphate from acetate and ATP. Can also catalyze the reverse reaction.</text>
</comment>
<comment type="pathway">
    <text evidence="6">Metabolic intermediate biosynthesis; acetyl-CoA biosynthesis; acetyl-CoA from acetate: step 1/2.</text>
</comment>
<dbReference type="GO" id="GO:0005737">
    <property type="term" value="C:cytoplasm"/>
    <property type="evidence" value="ECO:0007669"/>
    <property type="project" value="UniProtKB-SubCell"/>
</dbReference>
<feature type="binding site" evidence="6">
    <location>
        <position position="92"/>
    </location>
    <ligand>
        <name>substrate</name>
    </ligand>
</feature>
<dbReference type="AlphaFoldDB" id="A0A2I7N8F6"/>
<dbReference type="InterPro" id="IPR004372">
    <property type="entry name" value="Ac/propionate_kinase"/>
</dbReference>
<dbReference type="NCBIfam" id="TIGR00016">
    <property type="entry name" value="ackA"/>
    <property type="match status" value="1"/>
</dbReference>
<comment type="cofactor">
    <cofactor evidence="6">
        <name>Mg(2+)</name>
        <dbReference type="ChEBI" id="CHEBI:18420"/>
    </cofactor>
    <cofactor evidence="6">
        <name>Mn(2+)</name>
        <dbReference type="ChEBI" id="CHEBI:29035"/>
    </cofactor>
    <text evidence="6">Mg(2+). Can also accept Mn(2+).</text>
</comment>
<gene>
    <name evidence="6" type="primary">ackA</name>
    <name evidence="8" type="ORF">CUN60_10690</name>
</gene>
<keyword evidence="6" id="KW-0460">Magnesium</keyword>
<comment type="subunit">
    <text evidence="6">Homodimer.</text>
</comment>
<proteinExistence type="inferred from homology"/>
<dbReference type="InterPro" id="IPR023865">
    <property type="entry name" value="Aliphatic_acid_kinase_CS"/>
</dbReference>
<dbReference type="InterPro" id="IPR000890">
    <property type="entry name" value="Aliphatic_acid_kin_short-chain"/>
</dbReference>
<keyword evidence="6" id="KW-0479">Metal-binding</keyword>
<evidence type="ECO:0000256" key="5">
    <source>
        <dbReference type="ARBA" id="ARBA00022840"/>
    </source>
</evidence>
<dbReference type="GO" id="GO:0000287">
    <property type="term" value="F:magnesium ion binding"/>
    <property type="evidence" value="ECO:0007669"/>
    <property type="project" value="UniProtKB-UniRule"/>
</dbReference>
<dbReference type="Pfam" id="PF00871">
    <property type="entry name" value="Acetate_kinase"/>
    <property type="match status" value="1"/>
</dbReference>
<feature type="active site" description="Proton donor/acceptor" evidence="6">
    <location>
        <position position="149"/>
    </location>
</feature>
<keyword evidence="3 6" id="KW-0547">Nucleotide-binding</keyword>
<dbReference type="HAMAP" id="MF_00020">
    <property type="entry name" value="Acetate_kinase"/>
    <property type="match status" value="1"/>
</dbReference>
<feature type="site" description="Transition state stabilizer" evidence="6">
    <location>
        <position position="180"/>
    </location>
</feature>
<evidence type="ECO:0000313" key="9">
    <source>
        <dbReference type="Proteomes" id="UP000236655"/>
    </source>
</evidence>
<accession>A0A2I7N8F6</accession>
<dbReference type="EMBL" id="CP024847">
    <property type="protein sequence ID" value="AUR52743.1"/>
    <property type="molecule type" value="Genomic_DNA"/>
</dbReference>
<dbReference type="PROSITE" id="PS01075">
    <property type="entry name" value="ACETATE_KINASE_1"/>
    <property type="match status" value="1"/>
</dbReference>
<dbReference type="SUPFAM" id="SSF53067">
    <property type="entry name" value="Actin-like ATPase domain"/>
    <property type="match status" value="2"/>
</dbReference>
<comment type="subcellular location">
    <subcellularLocation>
        <location evidence="6">Cytoplasm</location>
    </subcellularLocation>
</comment>
<keyword evidence="6" id="KW-0963">Cytoplasm</keyword>
<dbReference type="Gene3D" id="3.30.420.40">
    <property type="match status" value="2"/>
</dbReference>
<feature type="binding site" evidence="6">
    <location>
        <begin position="326"/>
        <end position="330"/>
    </location>
    <ligand>
        <name>ATP</name>
        <dbReference type="ChEBI" id="CHEBI:30616"/>
    </ligand>
</feature>
<dbReference type="RefSeq" id="WP_102952031.1">
    <property type="nucleotide sequence ID" value="NZ_CP024847.1"/>
</dbReference>
<dbReference type="Proteomes" id="UP000236655">
    <property type="component" value="Chromosome"/>
</dbReference>
<evidence type="ECO:0000256" key="2">
    <source>
        <dbReference type="ARBA" id="ARBA00022679"/>
    </source>
</evidence>
<dbReference type="GO" id="GO:0008776">
    <property type="term" value="F:acetate kinase activity"/>
    <property type="evidence" value="ECO:0007669"/>
    <property type="project" value="UniProtKB-UniRule"/>
</dbReference>
<evidence type="ECO:0000256" key="4">
    <source>
        <dbReference type="ARBA" id="ARBA00022777"/>
    </source>
</evidence>
<dbReference type="PANTHER" id="PTHR21060">
    <property type="entry name" value="ACETATE KINASE"/>
    <property type="match status" value="1"/>
</dbReference>
<feature type="binding site" evidence="6">
    <location>
        <position position="16"/>
    </location>
    <ligand>
        <name>ATP</name>
        <dbReference type="ChEBI" id="CHEBI:30616"/>
    </ligand>
</feature>
<sequence>MKNAVIVINSGSTSLKFALYTVEGSDLAILADGSYTGMPQNTHIKIKDARSKVIEEKDFTNDIMNHEKALSLLIPKLEELFPDVEVKYAGHRVVSGGERFMDAVRLDGEIIDYLEQLSEIEPTHQHFEVMGARALAKVFPDIIQTASFDTSFHRTMPKVAEFYAVPEEITKHGVRHWGFHGISYAYISTQLAKLVPQARRAIVAHLGGGASLCAMLDNKSVDTTMQFGAITGLVMATRSGDFPADALLYLLKKEIYTPQEFEILLSKKSGLLALSDNLSESMQIIEDSDSEAAAYAREKFDYMLLKYLGAYTAILGGLDVLVFTAGIGENDARLRTRICEKLGWLGISLDESANNQAIGGEAVKISSSNSRVEVYVIPTNEELMIARSTLEIVQNT</sequence>
<feature type="site" description="Transition state stabilizer" evidence="6">
    <location>
        <position position="238"/>
    </location>
</feature>
<dbReference type="InterPro" id="IPR043129">
    <property type="entry name" value="ATPase_NBD"/>
</dbReference>
<keyword evidence="5 6" id="KW-0067">ATP-binding</keyword>
<keyword evidence="2 6" id="KW-0808">Transferase</keyword>
<keyword evidence="4 6" id="KW-0418">Kinase</keyword>
<feature type="binding site" evidence="6">
    <location>
        <begin position="205"/>
        <end position="209"/>
    </location>
    <ligand>
        <name>ATP</name>
        <dbReference type="ChEBI" id="CHEBI:30616"/>
    </ligand>
</feature>
<evidence type="ECO:0000256" key="1">
    <source>
        <dbReference type="ARBA" id="ARBA00008748"/>
    </source>
</evidence>
<protein>
    <recommendedName>
        <fullName evidence="6">Acetate kinase</fullName>
        <ecNumber evidence="6">2.7.2.1</ecNumber>
    </recommendedName>
    <alternativeName>
        <fullName evidence="6">Acetokinase</fullName>
    </alternativeName>
</protein>
<dbReference type="GO" id="GO:0006085">
    <property type="term" value="P:acetyl-CoA biosynthetic process"/>
    <property type="evidence" value="ECO:0007669"/>
    <property type="project" value="UniProtKB-UniRule"/>
</dbReference>
<evidence type="ECO:0000256" key="6">
    <source>
        <dbReference type="HAMAP-Rule" id="MF_00020"/>
    </source>
</evidence>
<evidence type="ECO:0000256" key="7">
    <source>
        <dbReference type="RuleBase" id="RU003835"/>
    </source>
</evidence>
<organism evidence="8 9">
    <name type="scientific">Aquella oligotrophica</name>
    <dbReference type="NCBI Taxonomy" id="2067065"/>
    <lineage>
        <taxon>Bacteria</taxon>
        <taxon>Pseudomonadati</taxon>
        <taxon>Pseudomonadota</taxon>
        <taxon>Betaproteobacteria</taxon>
        <taxon>Neisseriales</taxon>
        <taxon>Neisseriaceae</taxon>
        <taxon>Aquella</taxon>
    </lineage>
</organism>
<dbReference type="GO" id="GO:0006083">
    <property type="term" value="P:acetate metabolic process"/>
    <property type="evidence" value="ECO:0007669"/>
    <property type="project" value="TreeGrafter"/>
</dbReference>
<comment type="caution">
    <text evidence="6">Lacks conserved residue(s) required for the propagation of feature annotation.</text>
</comment>
<dbReference type="UniPathway" id="UPA00340">
    <property type="reaction ID" value="UER00458"/>
</dbReference>
<dbReference type="KEGG" id="nba:CUN60_10690"/>
<dbReference type="PRINTS" id="PR00471">
    <property type="entry name" value="ACETATEKNASE"/>
</dbReference>
<keyword evidence="9" id="KW-1185">Reference proteome</keyword>
<dbReference type="EC" id="2.7.2.1" evidence="6"/>
<dbReference type="OrthoDB" id="9802453at2"/>
<name>A0A2I7N8F6_9NEIS</name>
<evidence type="ECO:0000313" key="8">
    <source>
        <dbReference type="EMBL" id="AUR52743.1"/>
    </source>
</evidence>
<dbReference type="PIRSF" id="PIRSF000722">
    <property type="entry name" value="Acetate_prop_kin"/>
    <property type="match status" value="1"/>
</dbReference>